<evidence type="ECO:0000256" key="3">
    <source>
        <dbReference type="ARBA" id="ARBA00022553"/>
    </source>
</evidence>
<dbReference type="AlphaFoldDB" id="A0A9D2CHI0"/>
<dbReference type="InterPro" id="IPR005843">
    <property type="entry name" value="A-D-PHexomutase_C"/>
</dbReference>
<accession>A0A9D2CHI0</accession>
<evidence type="ECO:0000259" key="8">
    <source>
        <dbReference type="Pfam" id="PF02878"/>
    </source>
</evidence>
<dbReference type="PANTHER" id="PTHR43771">
    <property type="entry name" value="PHOSPHOMANNOMUTASE"/>
    <property type="match status" value="1"/>
</dbReference>
<protein>
    <submittedName>
        <fullName evidence="11">Phosphoglucomutase</fullName>
    </submittedName>
</protein>
<dbReference type="GO" id="GO:0016868">
    <property type="term" value="F:intramolecular phosphotransferase activity"/>
    <property type="evidence" value="ECO:0007669"/>
    <property type="project" value="InterPro"/>
</dbReference>
<dbReference type="SUPFAM" id="SSF53738">
    <property type="entry name" value="Phosphoglucomutase, first 3 domains"/>
    <property type="match status" value="3"/>
</dbReference>
<proteinExistence type="inferred from homology"/>
<evidence type="ECO:0000313" key="12">
    <source>
        <dbReference type="Proteomes" id="UP000824133"/>
    </source>
</evidence>
<dbReference type="Pfam" id="PF02878">
    <property type="entry name" value="PGM_PMM_I"/>
    <property type="match status" value="1"/>
</dbReference>
<evidence type="ECO:0000256" key="6">
    <source>
        <dbReference type="ARBA" id="ARBA00023235"/>
    </source>
</evidence>
<dbReference type="Proteomes" id="UP000824133">
    <property type="component" value="Unassembled WGS sequence"/>
</dbReference>
<dbReference type="InterPro" id="IPR005846">
    <property type="entry name" value="A-D-PHexomutase_a/b/a-III"/>
</dbReference>
<evidence type="ECO:0000256" key="5">
    <source>
        <dbReference type="ARBA" id="ARBA00022842"/>
    </source>
</evidence>
<dbReference type="GO" id="GO:0046872">
    <property type="term" value="F:metal ion binding"/>
    <property type="evidence" value="ECO:0007669"/>
    <property type="project" value="UniProtKB-KW"/>
</dbReference>
<evidence type="ECO:0000256" key="1">
    <source>
        <dbReference type="ARBA" id="ARBA00001946"/>
    </source>
</evidence>
<evidence type="ECO:0000256" key="2">
    <source>
        <dbReference type="ARBA" id="ARBA00010231"/>
    </source>
</evidence>
<dbReference type="InterPro" id="IPR005841">
    <property type="entry name" value="Alpha-D-phosphohexomutase_SF"/>
</dbReference>
<dbReference type="PRINTS" id="PR00509">
    <property type="entry name" value="PGMPMM"/>
</dbReference>
<feature type="domain" description="Alpha-D-phosphohexomutase alpha/beta/alpha" evidence="8">
    <location>
        <begin position="14"/>
        <end position="143"/>
    </location>
</feature>
<name>A0A9D2CHI0_9ACTN</name>
<keyword evidence="4" id="KW-0479">Metal-binding</keyword>
<feature type="domain" description="Alpha-D-phosphohexomutase alpha/beta/alpha" evidence="10">
    <location>
        <begin position="284"/>
        <end position="374"/>
    </location>
</feature>
<evidence type="ECO:0000259" key="10">
    <source>
        <dbReference type="Pfam" id="PF02880"/>
    </source>
</evidence>
<dbReference type="Pfam" id="PF02879">
    <property type="entry name" value="PGM_PMM_II"/>
    <property type="match status" value="1"/>
</dbReference>
<reference evidence="11" key="1">
    <citation type="journal article" date="2021" name="PeerJ">
        <title>Extensive microbial diversity within the chicken gut microbiome revealed by metagenomics and culture.</title>
        <authorList>
            <person name="Gilroy R."/>
            <person name="Ravi A."/>
            <person name="Getino M."/>
            <person name="Pursley I."/>
            <person name="Horton D.L."/>
            <person name="Alikhan N.F."/>
            <person name="Baker D."/>
            <person name="Gharbi K."/>
            <person name="Hall N."/>
            <person name="Watson M."/>
            <person name="Adriaenssens E.M."/>
            <person name="Foster-Nyarko E."/>
            <person name="Jarju S."/>
            <person name="Secka A."/>
            <person name="Antonio M."/>
            <person name="Oren A."/>
            <person name="Chaudhuri R.R."/>
            <person name="La Ragione R."/>
            <person name="Hildebrand F."/>
            <person name="Pallen M.J."/>
        </authorList>
    </citation>
    <scope>NUCLEOTIDE SEQUENCE</scope>
    <source>
        <strain evidence="11">ChiHjej10B9-743</strain>
    </source>
</reference>
<dbReference type="PANTHER" id="PTHR43771:SF2">
    <property type="entry name" value="PHOSPHOMANNOMUTASE_PHOSPHOGLUCOMUTASE"/>
    <property type="match status" value="1"/>
</dbReference>
<evidence type="ECO:0000256" key="4">
    <source>
        <dbReference type="ARBA" id="ARBA00022723"/>
    </source>
</evidence>
<keyword evidence="6" id="KW-0413">Isomerase</keyword>
<comment type="cofactor">
    <cofactor evidence="1">
        <name>Mg(2+)</name>
        <dbReference type="ChEBI" id="CHEBI:18420"/>
    </cofactor>
</comment>
<dbReference type="Gene3D" id="3.30.310.50">
    <property type="entry name" value="Alpha-D-phosphohexomutase, C-terminal domain"/>
    <property type="match status" value="1"/>
</dbReference>
<dbReference type="InterPro" id="IPR036900">
    <property type="entry name" value="A-D-PHexomutase_C_sf"/>
</dbReference>
<comment type="caution">
    <text evidence="11">The sequence shown here is derived from an EMBL/GenBank/DDBJ whole genome shotgun (WGS) entry which is preliminary data.</text>
</comment>
<dbReference type="EMBL" id="DXCP01000013">
    <property type="protein sequence ID" value="HIY79187.1"/>
    <property type="molecule type" value="Genomic_DNA"/>
</dbReference>
<keyword evidence="5" id="KW-0460">Magnesium</keyword>
<dbReference type="InterPro" id="IPR016055">
    <property type="entry name" value="A-D-PHexomutase_a/b/a-I/II/III"/>
</dbReference>
<keyword evidence="3" id="KW-0597">Phosphoprotein</keyword>
<feature type="domain" description="Alpha-D-phosphohexomutase C-terminal" evidence="7">
    <location>
        <begin position="421"/>
        <end position="464"/>
    </location>
</feature>
<evidence type="ECO:0000313" key="11">
    <source>
        <dbReference type="EMBL" id="HIY79187.1"/>
    </source>
</evidence>
<feature type="domain" description="Alpha-D-phosphohexomutase alpha/beta/alpha" evidence="9">
    <location>
        <begin position="162"/>
        <end position="262"/>
    </location>
</feature>
<sequence length="472" mass="50514">MAPHALDKRADIIRFGVDGWHARFDDAFTEENVARIADALGLVWADAHPGATVYVGFDTRHEAQGNARLVAGVLASYGLAVKVSDGPCPTPAVAWSCARDERAVGAVVLTASERSCEYGGIIVRGADGGPVPHELMDEIEQAVSLTPATARGAFEETDLVSEYLSSLAAWVDRASIEATRPKVVVDAMYGAGTGHLARLLAELGCEVTEIHVEAREDFGGIHPDPLDPWADSCEQAVVAHGADLGLLLDGDADRAAVVDEQGRLLPARVLVPMILGNLVMSHGAHGRVVTTLTCSACIEREASRLGCETTAVPVGFSRVYREMLDEDVIMGVEEYGGLCVPAHLRERDGLLVCLLAVEMLARAKKTVSTMTAELEATIGTMWYARRDLRLDPASSQAFRNVLPGLNPGELAGRTPVEVSHADGLRVQFEDDSWVLIRPSRTSPIVRVYAEAPSAAERDDLLAAACDLVRRGL</sequence>
<dbReference type="SUPFAM" id="SSF55957">
    <property type="entry name" value="Phosphoglucomutase, C-terminal domain"/>
    <property type="match status" value="1"/>
</dbReference>
<evidence type="ECO:0000259" key="9">
    <source>
        <dbReference type="Pfam" id="PF02879"/>
    </source>
</evidence>
<gene>
    <name evidence="11" type="ORF">IAA42_01960</name>
</gene>
<dbReference type="Gene3D" id="3.40.120.10">
    <property type="entry name" value="Alpha-D-Glucose-1,6-Bisphosphate, subunit A, domain 3"/>
    <property type="match status" value="3"/>
</dbReference>
<dbReference type="InterPro" id="IPR005844">
    <property type="entry name" value="A-D-PHexomutase_a/b/a-I"/>
</dbReference>
<dbReference type="GO" id="GO:0005975">
    <property type="term" value="P:carbohydrate metabolic process"/>
    <property type="evidence" value="ECO:0007669"/>
    <property type="project" value="InterPro"/>
</dbReference>
<comment type="similarity">
    <text evidence="2">Belongs to the phosphohexose mutase family.</text>
</comment>
<dbReference type="InterPro" id="IPR005845">
    <property type="entry name" value="A-D-PHexomutase_a/b/a-II"/>
</dbReference>
<reference evidence="11" key="2">
    <citation type="submission" date="2021-04" db="EMBL/GenBank/DDBJ databases">
        <authorList>
            <person name="Gilroy R."/>
        </authorList>
    </citation>
    <scope>NUCLEOTIDE SEQUENCE</scope>
    <source>
        <strain evidence="11">ChiHjej10B9-743</strain>
    </source>
</reference>
<evidence type="ECO:0000259" key="7">
    <source>
        <dbReference type="Pfam" id="PF00408"/>
    </source>
</evidence>
<dbReference type="Pfam" id="PF02880">
    <property type="entry name" value="PGM_PMM_III"/>
    <property type="match status" value="1"/>
</dbReference>
<dbReference type="Pfam" id="PF00408">
    <property type="entry name" value="PGM_PMM_IV"/>
    <property type="match status" value="1"/>
</dbReference>
<organism evidence="11 12">
    <name type="scientific">Candidatus Olsenella excrementavium</name>
    <dbReference type="NCBI Taxonomy" id="2838709"/>
    <lineage>
        <taxon>Bacteria</taxon>
        <taxon>Bacillati</taxon>
        <taxon>Actinomycetota</taxon>
        <taxon>Coriobacteriia</taxon>
        <taxon>Coriobacteriales</taxon>
        <taxon>Atopobiaceae</taxon>
        <taxon>Olsenella</taxon>
    </lineage>
</organism>